<gene>
    <name evidence="2" type="ORF">DCHRY22_LOCUS12460</name>
</gene>
<name>A0A8J2W903_9NEOP</name>
<accession>A0A8J2W903</accession>
<dbReference type="SUPFAM" id="SSF81383">
    <property type="entry name" value="F-box domain"/>
    <property type="match status" value="1"/>
</dbReference>
<evidence type="ECO:0000313" key="3">
    <source>
        <dbReference type="Proteomes" id="UP000789524"/>
    </source>
</evidence>
<organism evidence="2 3">
    <name type="scientific">Danaus chrysippus</name>
    <name type="common">African queen</name>
    <dbReference type="NCBI Taxonomy" id="151541"/>
    <lineage>
        <taxon>Eukaryota</taxon>
        <taxon>Metazoa</taxon>
        <taxon>Ecdysozoa</taxon>
        <taxon>Arthropoda</taxon>
        <taxon>Hexapoda</taxon>
        <taxon>Insecta</taxon>
        <taxon>Pterygota</taxon>
        <taxon>Neoptera</taxon>
        <taxon>Endopterygota</taxon>
        <taxon>Lepidoptera</taxon>
        <taxon>Glossata</taxon>
        <taxon>Ditrysia</taxon>
        <taxon>Papilionoidea</taxon>
        <taxon>Nymphalidae</taxon>
        <taxon>Danainae</taxon>
        <taxon>Danaini</taxon>
        <taxon>Danaina</taxon>
        <taxon>Danaus</taxon>
        <taxon>Anosia</taxon>
    </lineage>
</organism>
<dbReference type="InterPro" id="IPR036047">
    <property type="entry name" value="F-box-like_dom_sf"/>
</dbReference>
<protein>
    <submittedName>
        <fullName evidence="2">(African queen) hypothetical protein</fullName>
    </submittedName>
</protein>
<comment type="caution">
    <text evidence="2">The sequence shown here is derived from an EMBL/GenBank/DDBJ whole genome shotgun (WGS) entry which is preliminary data.</text>
</comment>
<dbReference type="Gene3D" id="1.20.1280.50">
    <property type="match status" value="1"/>
</dbReference>
<dbReference type="InterPro" id="IPR001810">
    <property type="entry name" value="F-box_dom"/>
</dbReference>
<proteinExistence type="predicted"/>
<dbReference type="AlphaFoldDB" id="A0A8J2W903"/>
<feature type="domain" description="F-box" evidence="1">
    <location>
        <begin position="6"/>
        <end position="56"/>
    </location>
</feature>
<sequence length="409" mass="48237">MIQDTESLIQNFPTELLLYIFKTLLPKNLAICRQVCLRWKNIVDSLFSCGNLWRKQCIIEYPDIYEQTFYKRKPGLLWAHVYRSLTLWSKLHLAIETRDEFASASRPRDEVRNFQVLQNGLIGVHTRGGIFYYDLETLKLSPRNSVVGDYLRYMENAENIIILGFNLSLMVIKKFIRSQQDDDMTFDHVKLFIIGDDKLFFVTLNDEVYMCRLNSPKLETVLLRRMDFSIMSLGYSNKKLNILTFQRDIFCIENNNLIYKCTLDSSCNLLHELNKFNFLENLDWRVYFQWMYVLNHSIPQGPLRDIIIVKTYGKITFVGSNWGVLRIYYNSYLNEEFDIFNTEPIKQYNFMERCDCPVLSMCPIIQIDVVEGEDSHKVIVAMPKKIALLTFTHNITPTSFSQDICYINQ</sequence>
<reference evidence="2" key="1">
    <citation type="submission" date="2021-09" db="EMBL/GenBank/DDBJ databases">
        <authorList>
            <person name="Martin H S."/>
        </authorList>
    </citation>
    <scope>NUCLEOTIDE SEQUENCE</scope>
</reference>
<dbReference type="Pfam" id="PF12937">
    <property type="entry name" value="F-box-like"/>
    <property type="match status" value="1"/>
</dbReference>
<dbReference type="EMBL" id="CAKASE010000076">
    <property type="protein sequence ID" value="CAG9577646.1"/>
    <property type="molecule type" value="Genomic_DNA"/>
</dbReference>
<dbReference type="OrthoDB" id="435188at2759"/>
<dbReference type="SMART" id="SM00256">
    <property type="entry name" value="FBOX"/>
    <property type="match status" value="1"/>
</dbReference>
<dbReference type="PROSITE" id="PS50181">
    <property type="entry name" value="FBOX"/>
    <property type="match status" value="1"/>
</dbReference>
<evidence type="ECO:0000313" key="2">
    <source>
        <dbReference type="EMBL" id="CAG9577646.1"/>
    </source>
</evidence>
<keyword evidence="3" id="KW-1185">Reference proteome</keyword>
<evidence type="ECO:0000259" key="1">
    <source>
        <dbReference type="PROSITE" id="PS50181"/>
    </source>
</evidence>
<dbReference type="Proteomes" id="UP000789524">
    <property type="component" value="Unassembled WGS sequence"/>
</dbReference>